<proteinExistence type="predicted"/>
<evidence type="ECO:0000313" key="2">
    <source>
        <dbReference type="EMBL" id="VDP25889.1"/>
    </source>
</evidence>
<name>A0A183I8E2_9BILA</name>
<evidence type="ECO:0000313" key="3">
    <source>
        <dbReference type="Proteomes" id="UP000267606"/>
    </source>
</evidence>
<protein>
    <submittedName>
        <fullName evidence="2 4">Uncharacterized protein</fullName>
    </submittedName>
</protein>
<gene>
    <name evidence="2" type="ORF">OFLC_LOCUS16004</name>
</gene>
<keyword evidence="1" id="KW-1133">Transmembrane helix</keyword>
<dbReference type="WBParaSite" id="OFLC_0001601701-mRNA-1">
    <property type="protein sequence ID" value="OFLC_0001601701-mRNA-1"/>
    <property type="gene ID" value="OFLC_0001601701"/>
</dbReference>
<dbReference type="Proteomes" id="UP000267606">
    <property type="component" value="Unassembled WGS sequence"/>
</dbReference>
<reference evidence="4" key="1">
    <citation type="submission" date="2016-06" db="UniProtKB">
        <authorList>
            <consortium name="WormBaseParasite"/>
        </authorList>
    </citation>
    <scope>IDENTIFICATION</scope>
</reference>
<keyword evidence="3" id="KW-1185">Reference proteome</keyword>
<sequence>MQLIEVVDGTFGREILRFSPFIAHICSTLCIFIIFFCCKRSDGRKRIVSLEDIAPPPAQDAPDDLKLLYPAAMRRDLKSQEPTEETELNARTIAICLDELQHATV</sequence>
<reference evidence="2 3" key="2">
    <citation type="submission" date="2018-11" db="EMBL/GenBank/DDBJ databases">
        <authorList>
            <consortium name="Pathogen Informatics"/>
        </authorList>
    </citation>
    <scope>NUCLEOTIDE SEQUENCE [LARGE SCALE GENOMIC DNA]</scope>
</reference>
<organism evidence="4">
    <name type="scientific">Onchocerca flexuosa</name>
    <dbReference type="NCBI Taxonomy" id="387005"/>
    <lineage>
        <taxon>Eukaryota</taxon>
        <taxon>Metazoa</taxon>
        <taxon>Ecdysozoa</taxon>
        <taxon>Nematoda</taxon>
        <taxon>Chromadorea</taxon>
        <taxon>Rhabditida</taxon>
        <taxon>Spirurina</taxon>
        <taxon>Spiruromorpha</taxon>
        <taxon>Filarioidea</taxon>
        <taxon>Onchocercidae</taxon>
        <taxon>Onchocerca</taxon>
    </lineage>
</organism>
<dbReference type="AlphaFoldDB" id="A0A183I8E2"/>
<evidence type="ECO:0000313" key="4">
    <source>
        <dbReference type="WBParaSite" id="OFLC_0001601701-mRNA-1"/>
    </source>
</evidence>
<feature type="transmembrane region" description="Helical" evidence="1">
    <location>
        <begin position="21"/>
        <end position="38"/>
    </location>
</feature>
<evidence type="ECO:0000256" key="1">
    <source>
        <dbReference type="SAM" id="Phobius"/>
    </source>
</evidence>
<keyword evidence="1" id="KW-0472">Membrane</keyword>
<accession>A0A183I8E2</accession>
<keyword evidence="1" id="KW-0812">Transmembrane</keyword>
<dbReference type="EMBL" id="UZAJ01043560">
    <property type="protein sequence ID" value="VDP25889.1"/>
    <property type="molecule type" value="Genomic_DNA"/>
</dbReference>